<evidence type="ECO:0000313" key="3">
    <source>
        <dbReference type="EMBL" id="GJE95440.1"/>
    </source>
</evidence>
<protein>
    <submittedName>
        <fullName evidence="3">Uncharacterized protein</fullName>
    </submittedName>
</protein>
<dbReference type="EMBL" id="BPQB01000049">
    <property type="protein sequence ID" value="GJE95440.1"/>
    <property type="molecule type" value="Genomic_DNA"/>
</dbReference>
<comment type="caution">
    <text evidence="3">The sequence shown here is derived from an EMBL/GenBank/DDBJ whole genome shotgun (WGS) entry which is preliminary data.</text>
</comment>
<keyword evidence="4" id="KW-1185">Reference proteome</keyword>
<evidence type="ECO:0000313" key="4">
    <source>
        <dbReference type="Proteomes" id="UP000703269"/>
    </source>
</evidence>
<keyword evidence="2" id="KW-1133">Transmembrane helix</keyword>
<feature type="region of interest" description="Disordered" evidence="1">
    <location>
        <begin position="1"/>
        <end position="91"/>
    </location>
</feature>
<feature type="compositionally biased region" description="Low complexity" evidence="1">
    <location>
        <begin position="80"/>
        <end position="91"/>
    </location>
</feature>
<gene>
    <name evidence="3" type="ORF">PsYK624_116240</name>
</gene>
<keyword evidence="2" id="KW-0812">Transmembrane</keyword>
<organism evidence="3 4">
    <name type="scientific">Phanerochaete sordida</name>
    <dbReference type="NCBI Taxonomy" id="48140"/>
    <lineage>
        <taxon>Eukaryota</taxon>
        <taxon>Fungi</taxon>
        <taxon>Dikarya</taxon>
        <taxon>Basidiomycota</taxon>
        <taxon>Agaricomycotina</taxon>
        <taxon>Agaricomycetes</taxon>
        <taxon>Polyporales</taxon>
        <taxon>Phanerochaetaceae</taxon>
        <taxon>Phanerochaete</taxon>
    </lineage>
</organism>
<feature type="transmembrane region" description="Helical" evidence="2">
    <location>
        <begin position="121"/>
        <end position="141"/>
    </location>
</feature>
<evidence type="ECO:0000256" key="1">
    <source>
        <dbReference type="SAM" id="MobiDB-lite"/>
    </source>
</evidence>
<keyword evidence="2" id="KW-0472">Membrane</keyword>
<evidence type="ECO:0000256" key="2">
    <source>
        <dbReference type="SAM" id="Phobius"/>
    </source>
</evidence>
<dbReference type="OrthoDB" id="2553651at2759"/>
<proteinExistence type="predicted"/>
<dbReference type="AlphaFoldDB" id="A0A9P3LHK9"/>
<feature type="transmembrane region" description="Helical" evidence="2">
    <location>
        <begin position="208"/>
        <end position="229"/>
    </location>
</feature>
<dbReference type="Proteomes" id="UP000703269">
    <property type="component" value="Unassembled WGS sequence"/>
</dbReference>
<feature type="compositionally biased region" description="Polar residues" evidence="1">
    <location>
        <begin position="24"/>
        <end position="34"/>
    </location>
</feature>
<feature type="compositionally biased region" description="Low complexity" evidence="1">
    <location>
        <begin position="1"/>
        <end position="18"/>
    </location>
</feature>
<name>A0A9P3LHK9_9APHY</name>
<sequence length="268" mass="28648">MSYASVAAHNAPSAAQQPKPDPSLLTTEPPSQDNIADDAAKLNIVGPDFKQHPETITSTADVPIQPTPQPISGGVPHNTSGSGPSRGGRAADAAKRYAHDAEEEGLYLWNVAKHHLLRPGVAGGLLGVVNLGLLSWASYALYTKPSLRRDTRFLSSAAAAALTILGVEGYAAEKYRETPAGQEEERKARAEGAALYRVARENLLRPGVLGGLLGLVNTAILGSVGFFAYKHWDAPRWDRRLVSAVSVGLLTLWSGEGYLAEQYRKTHH</sequence>
<reference evidence="3 4" key="1">
    <citation type="submission" date="2021-08" db="EMBL/GenBank/DDBJ databases">
        <title>Draft Genome Sequence of Phanerochaete sordida strain YK-624.</title>
        <authorList>
            <person name="Mori T."/>
            <person name="Dohra H."/>
            <person name="Suzuki T."/>
            <person name="Kawagishi H."/>
            <person name="Hirai H."/>
        </authorList>
    </citation>
    <scope>NUCLEOTIDE SEQUENCE [LARGE SCALE GENOMIC DNA]</scope>
    <source>
        <strain evidence="3 4">YK-624</strain>
    </source>
</reference>
<accession>A0A9P3LHK9</accession>